<gene>
    <name evidence="2" type="ORF">GL50803_007018</name>
</gene>
<evidence type="ECO:0000313" key="2">
    <source>
        <dbReference type="EMBL" id="KAE8301330.1"/>
    </source>
</evidence>
<reference evidence="2 3" key="1">
    <citation type="journal article" date="2007" name="Science">
        <title>Genomic minimalism in the early diverging intestinal parasite Giardia lamblia.</title>
        <authorList>
            <person name="Morrison H.G."/>
            <person name="McArthur A.G."/>
            <person name="Gillin F.D."/>
            <person name="Aley S.B."/>
            <person name="Adam R.D."/>
            <person name="Olsen G.J."/>
            <person name="Best A.A."/>
            <person name="Cande W.Z."/>
            <person name="Chen F."/>
            <person name="Cipriano M.J."/>
            <person name="Davids B.J."/>
            <person name="Dawson S.C."/>
            <person name="Elmendorf H.G."/>
            <person name="Hehl A.B."/>
            <person name="Holder M.E."/>
            <person name="Huse S.M."/>
            <person name="Kim U.U."/>
            <person name="Lasek-Nesselquist E."/>
            <person name="Manning G."/>
            <person name="Nigam A."/>
            <person name="Nixon J.E."/>
            <person name="Palm D."/>
            <person name="Passamaneck N.E."/>
            <person name="Prabhu A."/>
            <person name="Reich C.I."/>
            <person name="Reiner D.S."/>
            <person name="Samuelson J."/>
            <person name="Svard S.G."/>
            <person name="Sogin M.L."/>
        </authorList>
    </citation>
    <scope>NUCLEOTIDE SEQUENCE [LARGE SCALE GENOMIC DNA]</scope>
    <source>
        <strain evidence="2 3">WB C6</strain>
    </source>
</reference>
<comment type="caution">
    <text evidence="2">The sequence shown here is derived from an EMBL/GenBank/DDBJ whole genome shotgun (WGS) entry which is preliminary data.</text>
</comment>
<dbReference type="Proteomes" id="UP000001548">
    <property type="component" value="Unassembled WGS sequence"/>
</dbReference>
<dbReference type="KEGG" id="gla:GL50803_007018"/>
<feature type="region of interest" description="Disordered" evidence="1">
    <location>
        <begin position="319"/>
        <end position="341"/>
    </location>
</feature>
<protein>
    <submittedName>
        <fullName evidence="2">Uncharacterized protein</fullName>
    </submittedName>
</protein>
<evidence type="ECO:0000256" key="1">
    <source>
        <dbReference type="SAM" id="MobiDB-lite"/>
    </source>
</evidence>
<dbReference type="GeneID" id="5700871"/>
<feature type="compositionally biased region" description="Acidic residues" evidence="1">
    <location>
        <begin position="330"/>
        <end position="341"/>
    </location>
</feature>
<name>A8BCQ5_GIAIC</name>
<dbReference type="VEuPathDB" id="GiardiaDB:GL50803_7018"/>
<dbReference type="EMBL" id="AACB03000005">
    <property type="protein sequence ID" value="KAE8301330.1"/>
    <property type="molecule type" value="Genomic_DNA"/>
</dbReference>
<feature type="region of interest" description="Disordered" evidence="1">
    <location>
        <begin position="158"/>
        <end position="200"/>
    </location>
</feature>
<keyword evidence="3" id="KW-1185">Reference proteome</keyword>
<evidence type="ECO:0000313" key="3">
    <source>
        <dbReference type="Proteomes" id="UP000001548"/>
    </source>
</evidence>
<dbReference type="RefSeq" id="XP_001707962.1">
    <property type="nucleotide sequence ID" value="XM_001707910.1"/>
</dbReference>
<dbReference type="HOGENOM" id="CLU_814936_0_0_1"/>
<proteinExistence type="predicted"/>
<feature type="compositionally biased region" description="Polar residues" evidence="1">
    <location>
        <begin position="160"/>
        <end position="194"/>
    </location>
</feature>
<accession>A8BCQ5</accession>
<dbReference type="OMA" id="PIDKEFR"/>
<dbReference type="AlphaFoldDB" id="A8BCQ5"/>
<organism evidence="2 3">
    <name type="scientific">Giardia intestinalis (strain ATCC 50803 / WB clone C6)</name>
    <name type="common">Giardia lamblia</name>
    <dbReference type="NCBI Taxonomy" id="184922"/>
    <lineage>
        <taxon>Eukaryota</taxon>
        <taxon>Metamonada</taxon>
        <taxon>Diplomonadida</taxon>
        <taxon>Hexamitidae</taxon>
        <taxon>Giardiinae</taxon>
        <taxon>Giardia</taxon>
    </lineage>
</organism>
<sequence length="341" mass="37094">MRGKPITETEGKGILQELARAVEESHDEHPSIQDLLADPQLLDKYIRQVKIDWHTIAARLRMDKGKVYTWYFNTWSNKTLGPRMSAEDKDIIKTSIRNAIQNNIPIDKEFRKSIYNRLSTTYHTLEVSCHVTNYLNSREAKSLMEECNFYVEKLSKHRGSSTANSMTDTSPNHSRTPASSTAYSAVPSGTMSDASRSKKTDYVGSPSLLHGPNISGQGIVPGPLNMAIGPSSTSLLNIGNIGNLGNLGISPTPFPNTMQLIQPGIPAPLSVGLDMADPLHLKPDGDKFSPHDPTPIGIDHKQFLSDKVSLGYFAPTTLTGSGCDAGVGDSDGDGDEEKDAN</sequence>